<dbReference type="EMBL" id="CAKXAJ010021617">
    <property type="protein sequence ID" value="CAH2226581.1"/>
    <property type="molecule type" value="Genomic_DNA"/>
</dbReference>
<evidence type="ECO:0000313" key="2">
    <source>
        <dbReference type="Proteomes" id="UP000838756"/>
    </source>
</evidence>
<name>A0A8S4QXD4_9NEOP</name>
<keyword evidence="2" id="KW-1185">Reference proteome</keyword>
<comment type="caution">
    <text evidence="1">The sequence shown here is derived from an EMBL/GenBank/DDBJ whole genome shotgun (WGS) entry which is preliminary data.</text>
</comment>
<dbReference type="Proteomes" id="UP000838756">
    <property type="component" value="Unassembled WGS sequence"/>
</dbReference>
<dbReference type="AlphaFoldDB" id="A0A8S4QXD4"/>
<organism evidence="1 2">
    <name type="scientific">Pararge aegeria aegeria</name>
    <dbReference type="NCBI Taxonomy" id="348720"/>
    <lineage>
        <taxon>Eukaryota</taxon>
        <taxon>Metazoa</taxon>
        <taxon>Ecdysozoa</taxon>
        <taxon>Arthropoda</taxon>
        <taxon>Hexapoda</taxon>
        <taxon>Insecta</taxon>
        <taxon>Pterygota</taxon>
        <taxon>Neoptera</taxon>
        <taxon>Endopterygota</taxon>
        <taxon>Lepidoptera</taxon>
        <taxon>Glossata</taxon>
        <taxon>Ditrysia</taxon>
        <taxon>Papilionoidea</taxon>
        <taxon>Nymphalidae</taxon>
        <taxon>Satyrinae</taxon>
        <taxon>Satyrini</taxon>
        <taxon>Parargina</taxon>
        <taxon>Pararge</taxon>
    </lineage>
</organism>
<accession>A0A8S4QXD4</accession>
<proteinExistence type="predicted"/>
<protein>
    <submittedName>
        <fullName evidence="1">Jg13563 protein</fullName>
    </submittedName>
</protein>
<sequence>MEYSSHLWDGSAKYQAEALDSLDPRARRIIGNESLTLRNYTTCCTVVMLPAWRFFTGHTLASGLLNAFKARVNMHFLGKSAPTQTASLFYIRHNSCEVSSIKNGPQDRFPARAIWGFIISAISVV</sequence>
<evidence type="ECO:0000313" key="1">
    <source>
        <dbReference type="EMBL" id="CAH2226581.1"/>
    </source>
</evidence>
<reference evidence="1" key="1">
    <citation type="submission" date="2022-03" db="EMBL/GenBank/DDBJ databases">
        <authorList>
            <person name="Lindestad O."/>
        </authorList>
    </citation>
    <scope>NUCLEOTIDE SEQUENCE</scope>
</reference>
<gene>
    <name evidence="1" type="primary">jg13563</name>
    <name evidence="1" type="ORF">PAEG_LOCUS7282</name>
</gene>
<dbReference type="OrthoDB" id="7480422at2759"/>